<gene>
    <name evidence="1" type="ORF">V5J35_002192</name>
</gene>
<evidence type="ECO:0000313" key="2">
    <source>
        <dbReference type="Proteomes" id="UP001549366"/>
    </source>
</evidence>
<reference evidence="1 2" key="1">
    <citation type="submission" date="2024-06" db="EMBL/GenBank/DDBJ databases">
        <title>Genomic Encyclopedia of Type Strains, Phase V (KMG-V): Genome sequencing to study the core and pangenomes of soil and plant-associated prokaryotes.</title>
        <authorList>
            <person name="Whitman W."/>
        </authorList>
    </citation>
    <scope>NUCLEOTIDE SEQUENCE [LARGE SCALE GENOMIC DNA]</scope>
    <source>
        <strain evidence="1 2">NE40</strain>
    </source>
</reference>
<accession>A0ABV2SGU6</accession>
<dbReference type="RefSeq" id="WP_354016357.1">
    <property type="nucleotide sequence ID" value="NZ_JBEWTB010000002.1"/>
</dbReference>
<name>A0ABV2SGU6_9GAMM</name>
<protein>
    <submittedName>
        <fullName evidence="1">Uncharacterized protein</fullName>
    </submittedName>
</protein>
<dbReference type="Proteomes" id="UP001549366">
    <property type="component" value="Unassembled WGS sequence"/>
</dbReference>
<evidence type="ECO:0000313" key="1">
    <source>
        <dbReference type="EMBL" id="MET4757000.1"/>
    </source>
</evidence>
<organism evidence="1 2">
    <name type="scientific">Endozoicomonas lisbonensis</name>
    <dbReference type="NCBI Taxonomy" id="3120522"/>
    <lineage>
        <taxon>Bacteria</taxon>
        <taxon>Pseudomonadati</taxon>
        <taxon>Pseudomonadota</taxon>
        <taxon>Gammaproteobacteria</taxon>
        <taxon>Oceanospirillales</taxon>
        <taxon>Endozoicomonadaceae</taxon>
        <taxon>Endozoicomonas</taxon>
    </lineage>
</organism>
<comment type="caution">
    <text evidence="1">The sequence shown here is derived from an EMBL/GenBank/DDBJ whole genome shotgun (WGS) entry which is preliminary data.</text>
</comment>
<dbReference type="EMBL" id="JBEWTB010000002">
    <property type="protein sequence ID" value="MET4757000.1"/>
    <property type="molecule type" value="Genomic_DNA"/>
</dbReference>
<proteinExistence type="predicted"/>
<keyword evidence="2" id="KW-1185">Reference proteome</keyword>
<sequence length="93" mass="11125">MKLRDLKVEERSFNEDIRMPMFAAWQLDQNGFRYWQWFVFTKESMEKRENANVNELDLEITEFWPCDFYPCSEETVGDDDHATGVCINCGEPM</sequence>